<keyword evidence="3" id="KW-1185">Reference proteome</keyword>
<dbReference type="Proteomes" id="UP001233999">
    <property type="component" value="Unassembled WGS sequence"/>
</dbReference>
<feature type="non-terminal residue" evidence="2">
    <location>
        <position position="74"/>
    </location>
</feature>
<accession>A0AAD7ZCD5</accession>
<reference evidence="2" key="2">
    <citation type="submission" date="2023-05" db="EMBL/GenBank/DDBJ databases">
        <authorList>
            <person name="Fouks B."/>
        </authorList>
    </citation>
    <scope>NUCLEOTIDE SEQUENCE</scope>
    <source>
        <strain evidence="2">Stay&amp;Tobe</strain>
        <tissue evidence="2">Testes</tissue>
    </source>
</reference>
<evidence type="ECO:0000313" key="3">
    <source>
        <dbReference type="Proteomes" id="UP001233999"/>
    </source>
</evidence>
<reference evidence="2" key="1">
    <citation type="journal article" date="2023" name="IScience">
        <title>Live-bearing cockroach genome reveals convergent evolutionary mechanisms linked to viviparity in insects and beyond.</title>
        <authorList>
            <person name="Fouks B."/>
            <person name="Harrison M.C."/>
            <person name="Mikhailova A.A."/>
            <person name="Marchal E."/>
            <person name="English S."/>
            <person name="Carruthers M."/>
            <person name="Jennings E.C."/>
            <person name="Chiamaka E.L."/>
            <person name="Frigard R.A."/>
            <person name="Pippel M."/>
            <person name="Attardo G.M."/>
            <person name="Benoit J.B."/>
            <person name="Bornberg-Bauer E."/>
            <person name="Tobe S.S."/>
        </authorList>
    </citation>
    <scope>NUCLEOTIDE SEQUENCE</scope>
    <source>
        <strain evidence="2">Stay&amp;Tobe</strain>
    </source>
</reference>
<gene>
    <name evidence="2" type="ORF">L9F63_006026</name>
</gene>
<keyword evidence="1" id="KW-0812">Transmembrane</keyword>
<name>A0AAD7ZCD5_DIPPU</name>
<dbReference type="AlphaFoldDB" id="A0AAD7ZCD5"/>
<comment type="caution">
    <text evidence="2">The sequence shown here is derived from an EMBL/GenBank/DDBJ whole genome shotgun (WGS) entry which is preliminary data.</text>
</comment>
<sequence>SWSVVLRLAILSTVCPIYMFTMMVLKLYLPSDWSANQYPNMDTSSKKFRKQNSTSIIDWTIKQQSSWSKNANLF</sequence>
<feature type="transmembrane region" description="Helical" evidence="1">
    <location>
        <begin position="6"/>
        <end position="29"/>
    </location>
</feature>
<organism evidence="2 3">
    <name type="scientific">Diploptera punctata</name>
    <name type="common">Pacific beetle cockroach</name>
    <dbReference type="NCBI Taxonomy" id="6984"/>
    <lineage>
        <taxon>Eukaryota</taxon>
        <taxon>Metazoa</taxon>
        <taxon>Ecdysozoa</taxon>
        <taxon>Arthropoda</taxon>
        <taxon>Hexapoda</taxon>
        <taxon>Insecta</taxon>
        <taxon>Pterygota</taxon>
        <taxon>Neoptera</taxon>
        <taxon>Polyneoptera</taxon>
        <taxon>Dictyoptera</taxon>
        <taxon>Blattodea</taxon>
        <taxon>Blaberoidea</taxon>
        <taxon>Blaberidae</taxon>
        <taxon>Diplopterinae</taxon>
        <taxon>Diploptera</taxon>
    </lineage>
</organism>
<proteinExistence type="predicted"/>
<dbReference type="EMBL" id="JASPKZ010009361">
    <property type="protein sequence ID" value="KAJ9577403.1"/>
    <property type="molecule type" value="Genomic_DNA"/>
</dbReference>
<evidence type="ECO:0000256" key="1">
    <source>
        <dbReference type="SAM" id="Phobius"/>
    </source>
</evidence>
<keyword evidence="1" id="KW-1133">Transmembrane helix</keyword>
<evidence type="ECO:0000313" key="2">
    <source>
        <dbReference type="EMBL" id="KAJ9577403.1"/>
    </source>
</evidence>
<keyword evidence="1" id="KW-0472">Membrane</keyword>
<protein>
    <submittedName>
        <fullName evidence="2">Uncharacterized protein</fullName>
    </submittedName>
</protein>
<feature type="non-terminal residue" evidence="2">
    <location>
        <position position="1"/>
    </location>
</feature>